<protein>
    <recommendedName>
        <fullName evidence="8">Ectopic P granules protein 5 homolog</fullName>
    </recommendedName>
</protein>
<dbReference type="Proteomes" id="UP001153620">
    <property type="component" value="Chromosome 3"/>
</dbReference>
<dbReference type="PANTHER" id="PTHR31139:SF4">
    <property type="entry name" value="ECTOPIC P GRANULES PROTEIN 5 HOMOLOG"/>
    <property type="match status" value="1"/>
</dbReference>
<comment type="similarity">
    <text evidence="1">Belongs to the EPG5 family.</text>
</comment>
<evidence type="ECO:0000256" key="3">
    <source>
        <dbReference type="SAM" id="MobiDB-lite"/>
    </source>
</evidence>
<dbReference type="InterPro" id="IPR051436">
    <property type="entry name" value="Autophagy-related_EPG5"/>
</dbReference>
<dbReference type="InterPro" id="IPR058750">
    <property type="entry name" value="TPR_Epg5"/>
</dbReference>
<feature type="region of interest" description="Disordered" evidence="3">
    <location>
        <begin position="1"/>
        <end position="26"/>
    </location>
</feature>
<evidence type="ECO:0000259" key="5">
    <source>
        <dbReference type="Pfam" id="PF26573"/>
    </source>
</evidence>
<reference evidence="6" key="2">
    <citation type="submission" date="2022-10" db="EMBL/GenBank/DDBJ databases">
        <authorList>
            <consortium name="ENA_rothamsted_submissions"/>
            <consortium name="culmorum"/>
            <person name="King R."/>
        </authorList>
    </citation>
    <scope>NUCLEOTIDE SEQUENCE</scope>
</reference>
<dbReference type="Pfam" id="PF26103">
    <property type="entry name" value="TPR_Epg5"/>
    <property type="match status" value="1"/>
</dbReference>
<feature type="domain" description="Epg5-like TPR" evidence="5">
    <location>
        <begin position="1101"/>
        <end position="1284"/>
    </location>
</feature>
<evidence type="ECO:0000256" key="2">
    <source>
        <dbReference type="ARBA" id="ARBA00023006"/>
    </source>
</evidence>
<organism evidence="6 7">
    <name type="scientific">Chironomus riparius</name>
    <dbReference type="NCBI Taxonomy" id="315576"/>
    <lineage>
        <taxon>Eukaryota</taxon>
        <taxon>Metazoa</taxon>
        <taxon>Ecdysozoa</taxon>
        <taxon>Arthropoda</taxon>
        <taxon>Hexapoda</taxon>
        <taxon>Insecta</taxon>
        <taxon>Pterygota</taxon>
        <taxon>Neoptera</taxon>
        <taxon>Endopterygota</taxon>
        <taxon>Diptera</taxon>
        <taxon>Nematocera</taxon>
        <taxon>Chironomoidea</taxon>
        <taxon>Chironomidae</taxon>
        <taxon>Chironominae</taxon>
        <taxon>Chironomus</taxon>
    </lineage>
</organism>
<evidence type="ECO:0000313" key="6">
    <source>
        <dbReference type="EMBL" id="CAG9807355.1"/>
    </source>
</evidence>
<name>A0A9N9S022_9DIPT</name>
<evidence type="ECO:0000256" key="1">
    <source>
        <dbReference type="ARBA" id="ARBA00010948"/>
    </source>
</evidence>
<dbReference type="EMBL" id="OU895879">
    <property type="protein sequence ID" value="CAG9807355.1"/>
    <property type="molecule type" value="Genomic_DNA"/>
</dbReference>
<proteinExistence type="inferred from homology"/>
<accession>A0A9N9S022</accession>
<keyword evidence="2" id="KW-0072">Autophagy</keyword>
<evidence type="ECO:0008006" key="8">
    <source>
        <dbReference type="Google" id="ProtNLM"/>
    </source>
</evidence>
<keyword evidence="7" id="KW-1185">Reference proteome</keyword>
<dbReference type="OrthoDB" id="75419at2759"/>
<dbReference type="PANTHER" id="PTHR31139">
    <property type="entry name" value="ECTOPIC P GRANULES PROTEIN 5 HOMOLOG"/>
    <property type="match status" value="1"/>
</dbReference>
<dbReference type="GO" id="GO:0005737">
    <property type="term" value="C:cytoplasm"/>
    <property type="evidence" value="ECO:0007669"/>
    <property type="project" value="TreeGrafter"/>
</dbReference>
<dbReference type="GO" id="GO:0097352">
    <property type="term" value="P:autophagosome maturation"/>
    <property type="evidence" value="ECO:0007669"/>
    <property type="project" value="TreeGrafter"/>
</dbReference>
<dbReference type="InterPro" id="IPR059030">
    <property type="entry name" value="TPR_Epg5_mid"/>
</dbReference>
<evidence type="ECO:0000259" key="4">
    <source>
        <dbReference type="Pfam" id="PF26103"/>
    </source>
</evidence>
<evidence type="ECO:0000313" key="7">
    <source>
        <dbReference type="Proteomes" id="UP001153620"/>
    </source>
</evidence>
<gene>
    <name evidence="6" type="ORF">CHIRRI_LOCUS10204</name>
</gene>
<feature type="domain" description="Epg5-like central TPR repeats" evidence="4">
    <location>
        <begin position="1541"/>
        <end position="1936"/>
    </location>
</feature>
<dbReference type="Pfam" id="PF26106">
    <property type="entry name" value="TPR_Epg5_C"/>
    <property type="match status" value="1"/>
</dbReference>
<reference evidence="6" key="1">
    <citation type="submission" date="2022-01" db="EMBL/GenBank/DDBJ databases">
        <authorList>
            <person name="King R."/>
        </authorList>
    </citation>
    <scope>NUCLEOTIDE SEQUENCE</scope>
</reference>
<dbReference type="Pfam" id="PF26573">
    <property type="entry name" value="TPR_Epg5_2"/>
    <property type="match status" value="1"/>
</dbReference>
<sequence>MECEKPKQRRKKKSKSHESDSLECSSSLDSFEVDLKELEDLCIAMKPDSPIETLEVTNEMNKQETEENINSETEQEESIECIQPSAPLEDISKPNIFSSPLVNENLYPDLKLAEVATVSFEKTLSPSIMKPFTQHQLESLYKINELDQVYRFEEEFVERELKDTSLQEHPLYILLKKYARSRSRFMKNTNDAECTMQNLEGNYKKIWKIEHRQASNNGFCTCGRVLYASHSYKFALFCDDAYSEMDQSMRNLQVMTSINHVKFSQECALFHRQIEQMINELINADVFKHISNDSPIALNQQIENYDLRLKVTDLRIYVSILFKFLREMPQEKQLELDIQNWIKQLISLQLRIATWEDHVFILFHILRCVDGVGNWASSFVQIPSVEDESFKYELLGSPDIHHCISILQILLMPIHKRLVFLEDHLKDVISTKNKSEKDLWILVDSDGEEGSSSTEDCSKLRESDIVALFDQIPWEFVFKTMCFAQKVGDSYEIDLEKVSFGHHVIKVIAFTSRFLAILKIGLFDLTDRHKQFAKRLGKLIKETLFYLRDIIRIYQKSSSYKDPEEYQRIQVEYDELLIRSACFIYEIKKLSLFQYLADFPYELVTTKALWNLYYCLHSGDFKPRYADSSPLKFDNEFINKFNHDIAMDDLFFLLHTFAKMSEGKGKEDLEFLNFICRDLIHIGFINEYTKDFCYNTVKDLVADITNKFPEIVGDIIHFIKNNLASIGSLNTYILKSLPIHKWKPTQKDLELFSSWLLNYDFDTVESSTARFIIASINWNFDHENQLFLPHEIHVRMAHLICEVYLKYVGESIKSDFNETKFLGKVTKNSSKKDKFSVWCWSMISLLRLHQIDINPSAVIKNPNTLNLIPEFEELNVVYQGANDNKPLAIYISFLISKYGHSVPQICHRGFEQLKQLLIDHRYPKVIRCLELIVPLFMECVQSLFQCETYVNILETLIKADKTNGIVSKDKNDNKVTILKLFGNMILNQLNSYQKYGWTSPHDITYLWINSILKIKNWHKDERMLWILELICQFSYPFSDTLHMVKEVLRSHVQTIAVTKVPKSSGLLSLVMSEELDILYSPVFETPILSLLILECEHENIEVNTGYWNDLIYQLSVQNDSTLENIHKSVLSTKQLTSFPIRSLVIYKLAKLICKCSTNNFIYPIICQQFFTLYFSRVFIDISNDSRAVQEKFYDLDIALMKKLKRKLEESEKYHSDIATNESSGDTSQFHTNLSKIFKTFLLWLEENQLNSMMQKNIILPPLYEGQKLKLIFQGNRTHWTEYIDIMELRRVQKTNCDWWLKYCMRTNLAITSDDFNDVKECDSIQEIANKMCERLKSSGKLTKPPPEFVRKSLYMGKIDLSKDTLKLFRNETKLLRKCAHQFTMTANEHKAVDAVYRDSVRYAFTNESTFRMKSVQCSRPTENSCSGFKMMKVEFSEMKSNDAIRMKLEDNRDYFRKLVAKELGEADMRITDASFCLQNIVQQLIQMSYDSTKREKVLKLSTSLFYELLDDIDTELQEYPITNEFYSNAVAKLGSFIQQNDSNEMLKVLKLVLQKPIAINLFTDIFAPSMSSPAIFISLYECLVNLYAKNYEPQILFVLVSKFDIPTWLQAHRPKLVEVSELIKLIFRGLELWTIENSELLQDVLRCHLVHLFMYRFPEHYGEILQCILTEFSQQRLRPCILLDILNAFYQKVGCNKMDTEMSIGRMKDEMRILAAKQNLLQYNELHSTALMLNHYFYNERLQHGLHGNYPKFAKYCDVLSILFGTIGHCVISAAIKAFPEASADYLVNELYPCISNMYAPMLVPLYYSQTVKDGPANWIQQLSTGNTILQPWSNVHTENAEKFIRTYAMCIQYMFDMLPGSNLLIQHLFTWYIEYFANKTTPKHVLAPIQLLLTKLPFERFLPTLQHMEGFNRVLMDFVPDCHTFLGNIFLRISWTQWLSVQLPTLDYTTSQRTMAILLTTIIKLSFEPKVRESIRILQLLQDAVKYNWMILDYKDVENVLDWFVMSAEPSVILKIPSEHETVDLNIHMLLQTVSGMRLSQNQAQNVQQTYLTAKRMAYVRSVVRLLKSCDAKLHQLIITENGKQMINEAFIEFLNLIDSVVTDEMEATNLVVTITDNMSVPENTANLFVGGIQAWQNATKIGSLTLCCFINALKIQKYWTLQMFQVLESSLLNYMRMSESVPSHKPSWLNALERLPLRINYDLNVLIDRELYLSVHFLSITKMSSSVNDNDRLEYLIDLQTKLSSQKTTEQTEAGYCLLWCFLLMSYGYVLKSYCNAEKQLRIVAKYLQVTYSQNEGWGDGLLGAIGLKKDPQTNEKKILMRCFACGALALIGTNIEFESATNDLKTFLNQKKFTDIKMKGLQAISLIENKRGTICIDFIDVMSKVMRIFYSDSYFNNIDKLYCW</sequence>